<feature type="domain" description="Gfo/Idh/MocA-like oxidoreductase N-terminal" evidence="3">
    <location>
        <begin position="12"/>
        <end position="129"/>
    </location>
</feature>
<evidence type="ECO:0000259" key="3">
    <source>
        <dbReference type="Pfam" id="PF01408"/>
    </source>
</evidence>
<dbReference type="SUPFAM" id="SSF55347">
    <property type="entry name" value="Glyceraldehyde-3-phosphate dehydrogenase-like, C-terminal domain"/>
    <property type="match status" value="1"/>
</dbReference>
<organism evidence="5 6">
    <name type="scientific">Streptosporangium brasiliense</name>
    <dbReference type="NCBI Taxonomy" id="47480"/>
    <lineage>
        <taxon>Bacteria</taxon>
        <taxon>Bacillati</taxon>
        <taxon>Actinomycetota</taxon>
        <taxon>Actinomycetes</taxon>
        <taxon>Streptosporangiales</taxon>
        <taxon>Streptosporangiaceae</taxon>
        <taxon>Streptosporangium</taxon>
    </lineage>
</organism>
<proteinExistence type="inferred from homology"/>
<dbReference type="InterPro" id="IPR036291">
    <property type="entry name" value="NAD(P)-bd_dom_sf"/>
</dbReference>
<feature type="domain" description="GFO/IDH/MocA-like oxidoreductase" evidence="4">
    <location>
        <begin position="139"/>
        <end position="254"/>
    </location>
</feature>
<dbReference type="InterPro" id="IPR050984">
    <property type="entry name" value="Gfo/Idh/MocA_domain"/>
</dbReference>
<comment type="similarity">
    <text evidence="1">Belongs to the Gfo/Idh/MocA family.</text>
</comment>
<reference evidence="5 6" key="1">
    <citation type="submission" date="2023-07" db="EMBL/GenBank/DDBJ databases">
        <title>Sequencing the genomes of 1000 actinobacteria strains.</title>
        <authorList>
            <person name="Klenk H.-P."/>
        </authorList>
    </citation>
    <scope>NUCLEOTIDE SEQUENCE [LARGE SCALE GENOMIC DNA]</scope>
    <source>
        <strain evidence="5 6">DSM 44109</strain>
    </source>
</reference>
<dbReference type="Proteomes" id="UP001230426">
    <property type="component" value="Unassembled WGS sequence"/>
</dbReference>
<dbReference type="Gene3D" id="3.30.360.10">
    <property type="entry name" value="Dihydrodipicolinate Reductase, domain 2"/>
    <property type="match status" value="1"/>
</dbReference>
<sequence>MSERTPAPRPVRLGLLGCADIARRRTLPTILRESSAELVVIAARERAKARMFADEFGGEAVKGYQALLDRLDVDAVYIPLPAGLHHKWIVRALYAGKHVLVEKPLTTRYADTVEVVELARSRGLTLMENLTFLRHGLHAAVQRLVDAGEIGELRMVDGAFGFPPLDPRDIRYRPDLGGGALLDVGVYPLSAARLFLGSDLEVVAATLKEDPERGVDVAGNALLCTPDGRTAQIAFGFEHSYRCEYTLWGSQGRIFVDRAYTPPPTWRPVIRLERQHERRELILPPEDQFANTLRAFVRAVGASERPEQSADTAAICVQARLVDQIRDRARLLRDHELSRGHR</sequence>
<dbReference type="InterPro" id="IPR000683">
    <property type="entry name" value="Gfo/Idh/MocA-like_OxRdtase_N"/>
</dbReference>
<dbReference type="Pfam" id="PF01408">
    <property type="entry name" value="GFO_IDH_MocA"/>
    <property type="match status" value="1"/>
</dbReference>
<accession>A0ABT9R488</accession>
<evidence type="ECO:0000313" key="6">
    <source>
        <dbReference type="Proteomes" id="UP001230426"/>
    </source>
</evidence>
<gene>
    <name evidence="5" type="ORF">J2S55_002895</name>
</gene>
<dbReference type="EMBL" id="JAUSRB010000002">
    <property type="protein sequence ID" value="MDP9863629.1"/>
    <property type="molecule type" value="Genomic_DNA"/>
</dbReference>
<name>A0ABT9R488_9ACTN</name>
<dbReference type="Pfam" id="PF22725">
    <property type="entry name" value="GFO_IDH_MocA_C3"/>
    <property type="match status" value="1"/>
</dbReference>
<dbReference type="PANTHER" id="PTHR22604:SF105">
    <property type="entry name" value="TRANS-1,2-DIHYDROBENZENE-1,2-DIOL DEHYDROGENASE"/>
    <property type="match status" value="1"/>
</dbReference>
<keyword evidence="6" id="KW-1185">Reference proteome</keyword>
<comment type="caution">
    <text evidence="5">The sequence shown here is derived from an EMBL/GenBank/DDBJ whole genome shotgun (WGS) entry which is preliminary data.</text>
</comment>
<evidence type="ECO:0000256" key="2">
    <source>
        <dbReference type="ARBA" id="ARBA00023002"/>
    </source>
</evidence>
<evidence type="ECO:0000259" key="4">
    <source>
        <dbReference type="Pfam" id="PF22725"/>
    </source>
</evidence>
<dbReference type="PANTHER" id="PTHR22604">
    <property type="entry name" value="OXIDOREDUCTASES"/>
    <property type="match status" value="1"/>
</dbReference>
<protein>
    <submittedName>
        <fullName evidence="5">NDP-hexose-3-ketoreductase</fullName>
    </submittedName>
</protein>
<dbReference type="InterPro" id="IPR055170">
    <property type="entry name" value="GFO_IDH_MocA-like_dom"/>
</dbReference>
<keyword evidence="2" id="KW-0560">Oxidoreductase</keyword>
<evidence type="ECO:0000256" key="1">
    <source>
        <dbReference type="ARBA" id="ARBA00010928"/>
    </source>
</evidence>
<dbReference type="RefSeq" id="WP_306860681.1">
    <property type="nucleotide sequence ID" value="NZ_JAUSRB010000002.1"/>
</dbReference>
<dbReference type="SUPFAM" id="SSF51735">
    <property type="entry name" value="NAD(P)-binding Rossmann-fold domains"/>
    <property type="match status" value="1"/>
</dbReference>
<evidence type="ECO:0000313" key="5">
    <source>
        <dbReference type="EMBL" id="MDP9863629.1"/>
    </source>
</evidence>
<dbReference type="Gene3D" id="3.40.50.720">
    <property type="entry name" value="NAD(P)-binding Rossmann-like Domain"/>
    <property type="match status" value="1"/>
</dbReference>